<organism evidence="1 2">
    <name type="scientific">Trichonephila inaurata madagascariensis</name>
    <dbReference type="NCBI Taxonomy" id="2747483"/>
    <lineage>
        <taxon>Eukaryota</taxon>
        <taxon>Metazoa</taxon>
        <taxon>Ecdysozoa</taxon>
        <taxon>Arthropoda</taxon>
        <taxon>Chelicerata</taxon>
        <taxon>Arachnida</taxon>
        <taxon>Araneae</taxon>
        <taxon>Araneomorphae</taxon>
        <taxon>Entelegynae</taxon>
        <taxon>Araneoidea</taxon>
        <taxon>Nephilidae</taxon>
        <taxon>Trichonephila</taxon>
        <taxon>Trichonephila inaurata</taxon>
    </lineage>
</organism>
<evidence type="ECO:0000313" key="2">
    <source>
        <dbReference type="Proteomes" id="UP000886998"/>
    </source>
</evidence>
<name>A0A8X6WSA5_9ARAC</name>
<dbReference type="Proteomes" id="UP000886998">
    <property type="component" value="Unassembled WGS sequence"/>
</dbReference>
<keyword evidence="2" id="KW-1185">Reference proteome</keyword>
<evidence type="ECO:0000313" key="1">
    <source>
        <dbReference type="EMBL" id="GFY39850.1"/>
    </source>
</evidence>
<accession>A0A8X6WSA5</accession>
<dbReference type="EMBL" id="BMAV01001551">
    <property type="protein sequence ID" value="GFY39850.1"/>
    <property type="molecule type" value="Genomic_DNA"/>
</dbReference>
<dbReference type="AlphaFoldDB" id="A0A8X6WSA5"/>
<comment type="caution">
    <text evidence="1">The sequence shown here is derived from an EMBL/GenBank/DDBJ whole genome shotgun (WGS) entry which is preliminary data.</text>
</comment>
<reference evidence="1" key="1">
    <citation type="submission" date="2020-08" db="EMBL/GenBank/DDBJ databases">
        <title>Multicomponent nature underlies the extraordinary mechanical properties of spider dragline silk.</title>
        <authorList>
            <person name="Kono N."/>
            <person name="Nakamura H."/>
            <person name="Mori M."/>
            <person name="Yoshida Y."/>
            <person name="Ohtoshi R."/>
            <person name="Malay A.D."/>
            <person name="Moran D.A.P."/>
            <person name="Tomita M."/>
            <person name="Numata K."/>
            <person name="Arakawa K."/>
        </authorList>
    </citation>
    <scope>NUCLEOTIDE SEQUENCE</scope>
</reference>
<gene>
    <name evidence="1" type="ORF">TNIN_399901</name>
</gene>
<sequence>MFIKLAYATASVTDRYEGFTDDNEDNIVTHFTRPITFLNPLAYCTSQRLLLNSYYAILGLWTTLWCFGGQHEMLKSVVQWRKLGKMEFLIFMRFSSTHIGEGEFLNTTTYC</sequence>
<protein>
    <submittedName>
        <fullName evidence="1">Uncharacterized protein</fullName>
    </submittedName>
</protein>
<proteinExistence type="predicted"/>